<accession>A0AB34KV71</accession>
<feature type="compositionally biased region" description="Polar residues" evidence="8">
    <location>
        <begin position="1"/>
        <end position="27"/>
    </location>
</feature>
<feature type="domain" description="Non-structural maintenance of chromosome element 4 C-terminal" evidence="9">
    <location>
        <begin position="360"/>
        <end position="446"/>
    </location>
</feature>
<dbReference type="InterPro" id="IPR027786">
    <property type="entry name" value="Nse4/EID"/>
</dbReference>
<comment type="subcellular location">
    <subcellularLocation>
        <location evidence="1 7">Nucleus</location>
    </subcellularLocation>
</comment>
<dbReference type="InterPro" id="IPR014854">
    <property type="entry name" value="Nse4_C"/>
</dbReference>
<dbReference type="EMBL" id="JAAQHG020000006">
    <property type="protein sequence ID" value="KAL1588837.1"/>
    <property type="molecule type" value="Genomic_DNA"/>
</dbReference>
<evidence type="ECO:0000256" key="7">
    <source>
        <dbReference type="RuleBase" id="RU365071"/>
    </source>
</evidence>
<evidence type="ECO:0000256" key="2">
    <source>
        <dbReference type="ARBA" id="ARBA00008997"/>
    </source>
</evidence>
<dbReference type="PANTHER" id="PTHR16140">
    <property type="entry name" value="NON-STRUCTURAL MAINTENANCE OF CHROMOSOMES ELEMENT 4"/>
    <property type="match status" value="1"/>
</dbReference>
<keyword evidence="12" id="KW-1185">Reference proteome</keyword>
<feature type="region of interest" description="Disordered" evidence="8">
    <location>
        <begin position="199"/>
        <end position="236"/>
    </location>
</feature>
<evidence type="ECO:0000259" key="10">
    <source>
        <dbReference type="Pfam" id="PF15412"/>
    </source>
</evidence>
<feature type="compositionally biased region" description="Basic residues" evidence="8">
    <location>
        <begin position="268"/>
        <end position="279"/>
    </location>
</feature>
<name>A0AB34KV71_9PEZI</name>
<feature type="compositionally biased region" description="Polar residues" evidence="8">
    <location>
        <begin position="44"/>
        <end position="60"/>
    </location>
</feature>
<dbReference type="Proteomes" id="UP000803884">
    <property type="component" value="Unassembled WGS sequence"/>
</dbReference>
<dbReference type="PANTHER" id="PTHR16140:SF0">
    <property type="entry name" value="NON-STRUCTURAL MAINTENANCE OF CHROMOSOMES ELEMENT 4"/>
    <property type="match status" value="1"/>
</dbReference>
<evidence type="ECO:0000259" key="9">
    <source>
        <dbReference type="Pfam" id="PF08743"/>
    </source>
</evidence>
<keyword evidence="5 7" id="KW-0234">DNA repair</keyword>
<evidence type="ECO:0000256" key="5">
    <source>
        <dbReference type="ARBA" id="ARBA00023204"/>
    </source>
</evidence>
<evidence type="ECO:0000256" key="8">
    <source>
        <dbReference type="SAM" id="MobiDB-lite"/>
    </source>
</evidence>
<feature type="compositionally biased region" description="Basic residues" evidence="8">
    <location>
        <begin position="64"/>
        <end position="73"/>
    </location>
</feature>
<comment type="similarity">
    <text evidence="2 7">Belongs to the NSE4 family.</text>
</comment>
<dbReference type="Pfam" id="PF15412">
    <property type="entry name" value="Nse4-Nse3_bdg"/>
    <property type="match status" value="1"/>
</dbReference>
<keyword evidence="4 7" id="KW-0233">DNA recombination</keyword>
<feature type="compositionally biased region" description="Basic and acidic residues" evidence="8">
    <location>
        <begin position="280"/>
        <end position="290"/>
    </location>
</feature>
<dbReference type="GO" id="GO:0006281">
    <property type="term" value="P:DNA repair"/>
    <property type="evidence" value="ECO:0007669"/>
    <property type="project" value="UniProtKB-UniRule"/>
</dbReference>
<dbReference type="InterPro" id="IPR029225">
    <property type="entry name" value="Nse4_Nse3-bd"/>
</dbReference>
<dbReference type="AlphaFoldDB" id="A0AB34KV71"/>
<dbReference type="GO" id="GO:0005634">
    <property type="term" value="C:nucleus"/>
    <property type="evidence" value="ECO:0007669"/>
    <property type="project" value="UniProtKB-SubCell"/>
</dbReference>
<proteinExistence type="inferred from homology"/>
<evidence type="ECO:0000256" key="4">
    <source>
        <dbReference type="ARBA" id="ARBA00023172"/>
    </source>
</evidence>
<dbReference type="GeneID" id="96003844"/>
<evidence type="ECO:0000313" key="11">
    <source>
        <dbReference type="EMBL" id="KAL1588837.1"/>
    </source>
</evidence>
<dbReference type="GO" id="GO:0006310">
    <property type="term" value="P:DNA recombination"/>
    <property type="evidence" value="ECO:0007669"/>
    <property type="project" value="UniProtKB-UniRule"/>
</dbReference>
<keyword evidence="6 7" id="KW-0539">Nucleus</keyword>
<evidence type="ECO:0000313" key="12">
    <source>
        <dbReference type="Proteomes" id="UP000803884"/>
    </source>
</evidence>
<dbReference type="Pfam" id="PF08743">
    <property type="entry name" value="Nse4_C"/>
    <property type="match status" value="1"/>
</dbReference>
<sequence>MARVNNRVSTAASSRYASETPAPTASDQENRDPNTRRDTRKQRGSNMPSRDSFPTPNSADSHGHLRAQKRRRVESRAAVASPDEDGEETDDRFTRYFDPNQDADERRDIKRKSRALEREFNENRDEILKTNDSRLTETVEKANNIFNGIKQTNDATSDSRLLVNVSDLAYRKANQLVLGDTSSGVDVDEFLSKCITYMRNGGPVEGDPVPTQNRRRRNQNRQYSDDESDDDPIGEPLDWELLGRHACVPYNSRPPVPSFLLGPLSVQKKQRTQTQRRARQTRETGREARPENLTGEDLDLSNENDLKAVCGRLHTDLAKHCECADEALTRAGIEDLEQLKTDKGKAILKKHRITATGGPNLLEYALDPKDFGQTVENLFRISFLIKEGTCGVKPDDDGLPTICPEKPRTLEEQRRNNISKHQAIFSLDYETWHNLVKAYGDKEPMIAHREAEQQTQMGARGWYN</sequence>
<dbReference type="RefSeq" id="XP_069231942.1">
    <property type="nucleotide sequence ID" value="XM_069371006.1"/>
</dbReference>
<feature type="domain" description="Nse4/EID protein Nse3/MAGE-binding" evidence="10">
    <location>
        <begin position="158"/>
        <end position="209"/>
    </location>
</feature>
<gene>
    <name evidence="11" type="ORF">WHR41_02400</name>
</gene>
<feature type="region of interest" description="Disordered" evidence="8">
    <location>
        <begin position="258"/>
        <end position="298"/>
    </location>
</feature>
<comment type="caution">
    <text evidence="11">The sequence shown here is derived from an EMBL/GenBank/DDBJ whole genome shotgun (WGS) entry which is preliminary data.</text>
</comment>
<evidence type="ECO:0000256" key="6">
    <source>
        <dbReference type="ARBA" id="ARBA00023242"/>
    </source>
</evidence>
<feature type="compositionally biased region" description="Basic and acidic residues" evidence="8">
    <location>
        <begin position="28"/>
        <end position="37"/>
    </location>
</feature>
<reference evidence="11 12" key="1">
    <citation type="journal article" date="2020" name="Microbiol. Resour. Announc.">
        <title>Draft Genome Sequence of a Cladosporium Species Isolated from the Mesophotic Ascidian Didemnum maculosum.</title>
        <authorList>
            <person name="Gioti A."/>
            <person name="Siaperas R."/>
            <person name="Nikolaivits E."/>
            <person name="Le Goff G."/>
            <person name="Ouazzani J."/>
            <person name="Kotoulas G."/>
            <person name="Topakas E."/>
        </authorList>
    </citation>
    <scope>NUCLEOTIDE SEQUENCE [LARGE SCALE GENOMIC DNA]</scope>
    <source>
        <strain evidence="11 12">TM138-S3</strain>
    </source>
</reference>
<comment type="subunit">
    <text evidence="7">Component of the SMC5-SMC6 complex.</text>
</comment>
<comment type="function">
    <text evidence="7">Component of the SMC5-SMC6 complex, that promotes sister chromatid alignment after DNA damage and facilitates double-stranded DNA breaks (DSBs) repair via homologous recombination between sister chromatids.</text>
</comment>
<evidence type="ECO:0000256" key="1">
    <source>
        <dbReference type="ARBA" id="ARBA00004123"/>
    </source>
</evidence>
<protein>
    <recommendedName>
        <fullName evidence="7">Non-structural maintenance of chromosomes element 4</fullName>
    </recommendedName>
</protein>
<organism evidence="11 12">
    <name type="scientific">Cladosporium halotolerans</name>
    <dbReference type="NCBI Taxonomy" id="1052096"/>
    <lineage>
        <taxon>Eukaryota</taxon>
        <taxon>Fungi</taxon>
        <taxon>Dikarya</taxon>
        <taxon>Ascomycota</taxon>
        <taxon>Pezizomycotina</taxon>
        <taxon>Dothideomycetes</taxon>
        <taxon>Dothideomycetidae</taxon>
        <taxon>Cladosporiales</taxon>
        <taxon>Cladosporiaceae</taxon>
        <taxon>Cladosporium</taxon>
    </lineage>
</organism>
<keyword evidence="3 7" id="KW-0227">DNA damage</keyword>
<dbReference type="GO" id="GO:0030915">
    <property type="term" value="C:Smc5-Smc6 complex"/>
    <property type="evidence" value="ECO:0007669"/>
    <property type="project" value="UniProtKB-UniRule"/>
</dbReference>
<evidence type="ECO:0000256" key="3">
    <source>
        <dbReference type="ARBA" id="ARBA00022763"/>
    </source>
</evidence>
<feature type="region of interest" description="Disordered" evidence="8">
    <location>
        <begin position="1"/>
        <end position="108"/>
    </location>
</feature>